<evidence type="ECO:0000259" key="5">
    <source>
        <dbReference type="Pfam" id="PF00171"/>
    </source>
</evidence>
<keyword evidence="7" id="KW-1185">Reference proteome</keyword>
<dbReference type="PANTHER" id="PTHR11699">
    <property type="entry name" value="ALDEHYDE DEHYDROGENASE-RELATED"/>
    <property type="match status" value="1"/>
</dbReference>
<evidence type="ECO:0000313" key="6">
    <source>
        <dbReference type="EMBL" id="WCO66582.1"/>
    </source>
</evidence>
<evidence type="ECO:0000256" key="2">
    <source>
        <dbReference type="ARBA" id="ARBA00023002"/>
    </source>
</evidence>
<comment type="similarity">
    <text evidence="1 4">Belongs to the aldehyde dehydrogenase family.</text>
</comment>
<dbReference type="FunFam" id="3.40.605.10:FF:000007">
    <property type="entry name" value="NAD/NADP-dependent betaine aldehyde dehydrogenase"/>
    <property type="match status" value="1"/>
</dbReference>
<dbReference type="PROSITE" id="PS00687">
    <property type="entry name" value="ALDEHYDE_DEHYDR_GLU"/>
    <property type="match status" value="1"/>
</dbReference>
<evidence type="ECO:0000256" key="4">
    <source>
        <dbReference type="RuleBase" id="RU003345"/>
    </source>
</evidence>
<dbReference type="KEGG" id="ima:PO878_18955"/>
<reference evidence="6" key="1">
    <citation type="submission" date="2023-01" db="EMBL/GenBank/DDBJ databases">
        <title>The diversity of Class Acidimicrobiia in South China Sea sediment environments and the proposal of Iamia marina sp. nov., a novel species of the genus Iamia.</title>
        <authorList>
            <person name="He Y."/>
            <person name="Tian X."/>
        </authorList>
    </citation>
    <scope>NUCLEOTIDE SEQUENCE</scope>
    <source>
        <strain evidence="6">DSM 19957</strain>
    </source>
</reference>
<evidence type="ECO:0000256" key="1">
    <source>
        <dbReference type="ARBA" id="ARBA00009986"/>
    </source>
</evidence>
<dbReference type="InterPro" id="IPR016163">
    <property type="entry name" value="Ald_DH_C"/>
</dbReference>
<dbReference type="Gene3D" id="3.40.605.10">
    <property type="entry name" value="Aldehyde Dehydrogenase, Chain A, domain 1"/>
    <property type="match status" value="1"/>
</dbReference>
<evidence type="ECO:0000256" key="3">
    <source>
        <dbReference type="PROSITE-ProRule" id="PRU10007"/>
    </source>
</evidence>
<evidence type="ECO:0000313" key="7">
    <source>
        <dbReference type="Proteomes" id="UP001216390"/>
    </source>
</evidence>
<dbReference type="SUPFAM" id="SSF53720">
    <property type="entry name" value="ALDH-like"/>
    <property type="match status" value="1"/>
</dbReference>
<feature type="active site" evidence="3">
    <location>
        <position position="253"/>
    </location>
</feature>
<protein>
    <submittedName>
        <fullName evidence="6">Aldehyde dehydrogenase family protein</fullName>
    </submittedName>
</protein>
<dbReference type="GO" id="GO:0016620">
    <property type="term" value="F:oxidoreductase activity, acting on the aldehyde or oxo group of donors, NAD or NADP as acceptor"/>
    <property type="evidence" value="ECO:0007669"/>
    <property type="project" value="InterPro"/>
</dbReference>
<accession>A0AAE9Y572</accession>
<dbReference type="AlphaFoldDB" id="A0AAE9Y572"/>
<sequence>MADFQLFINGEYVDAASGETFTTTDPATEQPIGEVAKADRGDAQRAIQAARTAFDEGPWPSMSGEERAAKLDKMAELLEANAERFAEMEARDSGGTIKKATFADVPGAAGALRWFARMARERPDEVELEGSPFPPSENYVRYEPYGVCTGIVPFNFPLLMACWKAGPALAAGNTSVLKPASYTSLTALMLGEIAQEADLPPGVLNVIAGPGGTAGEELASNEMVDKVAFTGSTEVGRRIMQLASGTIKPVTLELGGKSANIVLDDADLDIAAAVTLFGTFFHNGQVCESGTRALVHRSVYDEFVSLLVDRAGKMVIGSQMDFETDLGPMVSRAQAETVNRYIALGREEVGDPICGGTAPDGLADGLVVDNFVRPTIFSGVENSARIAQEEIFGPVLCVIPFESDDEAVAIANDSIYGLGGGVQTGDVERGKAIAARIKTGTVWINDYHMISPERPFGGYKQSGIGRELGTAGFDIYRQAKHVHTNPSTGRDGYMHFAALSANI</sequence>
<dbReference type="Proteomes" id="UP001216390">
    <property type="component" value="Chromosome"/>
</dbReference>
<dbReference type="Pfam" id="PF00171">
    <property type="entry name" value="Aldedh"/>
    <property type="match status" value="1"/>
</dbReference>
<dbReference type="InterPro" id="IPR015590">
    <property type="entry name" value="Aldehyde_DH_dom"/>
</dbReference>
<feature type="domain" description="Aldehyde dehydrogenase" evidence="5">
    <location>
        <begin position="12"/>
        <end position="482"/>
    </location>
</feature>
<dbReference type="FunFam" id="3.40.309.10:FF:000012">
    <property type="entry name" value="Betaine aldehyde dehydrogenase"/>
    <property type="match status" value="1"/>
</dbReference>
<gene>
    <name evidence="6" type="ORF">PO878_18955</name>
</gene>
<dbReference type="EMBL" id="CP116942">
    <property type="protein sequence ID" value="WCO66582.1"/>
    <property type="molecule type" value="Genomic_DNA"/>
</dbReference>
<name>A0AAE9Y572_9ACTN</name>
<organism evidence="6 7">
    <name type="scientific">Iamia majanohamensis</name>
    <dbReference type="NCBI Taxonomy" id="467976"/>
    <lineage>
        <taxon>Bacteria</taxon>
        <taxon>Bacillati</taxon>
        <taxon>Actinomycetota</taxon>
        <taxon>Acidimicrobiia</taxon>
        <taxon>Acidimicrobiales</taxon>
        <taxon>Iamiaceae</taxon>
        <taxon>Iamia</taxon>
    </lineage>
</organism>
<proteinExistence type="inferred from homology"/>
<dbReference type="InterPro" id="IPR029510">
    <property type="entry name" value="Ald_DH_CS_GLU"/>
</dbReference>
<dbReference type="InterPro" id="IPR016161">
    <property type="entry name" value="Ald_DH/histidinol_DH"/>
</dbReference>
<dbReference type="Gene3D" id="3.40.309.10">
    <property type="entry name" value="Aldehyde Dehydrogenase, Chain A, domain 2"/>
    <property type="match status" value="1"/>
</dbReference>
<dbReference type="InterPro" id="IPR016162">
    <property type="entry name" value="Ald_DH_N"/>
</dbReference>
<keyword evidence="2 4" id="KW-0560">Oxidoreductase</keyword>
<dbReference type="RefSeq" id="WP_272736105.1">
    <property type="nucleotide sequence ID" value="NZ_CP116942.1"/>
</dbReference>